<dbReference type="Proteomes" id="UP000585474">
    <property type="component" value="Unassembled WGS sequence"/>
</dbReference>
<dbReference type="GO" id="GO:0005886">
    <property type="term" value="C:plasma membrane"/>
    <property type="evidence" value="ECO:0007669"/>
    <property type="project" value="TreeGrafter"/>
</dbReference>
<keyword evidence="2" id="KW-0723">Serine/threonine-protein kinase</keyword>
<evidence type="ECO:0000259" key="10">
    <source>
        <dbReference type="PROSITE" id="PS50011"/>
    </source>
</evidence>
<dbReference type="Pfam" id="PF00069">
    <property type="entry name" value="Pkinase"/>
    <property type="match status" value="1"/>
</dbReference>
<comment type="catalytic activity">
    <reaction evidence="7">
        <text>L-threonyl-[protein] + ATP = O-phospho-L-threonyl-[protein] + ADP + H(+)</text>
        <dbReference type="Rhea" id="RHEA:46608"/>
        <dbReference type="Rhea" id="RHEA-COMP:11060"/>
        <dbReference type="Rhea" id="RHEA-COMP:11605"/>
        <dbReference type="ChEBI" id="CHEBI:15378"/>
        <dbReference type="ChEBI" id="CHEBI:30013"/>
        <dbReference type="ChEBI" id="CHEBI:30616"/>
        <dbReference type="ChEBI" id="CHEBI:61977"/>
        <dbReference type="ChEBI" id="CHEBI:456216"/>
        <dbReference type="EC" id="2.7.11.1"/>
    </reaction>
</comment>
<dbReference type="GO" id="GO:0030246">
    <property type="term" value="F:carbohydrate binding"/>
    <property type="evidence" value="ECO:0007669"/>
    <property type="project" value="UniProtKB-KW"/>
</dbReference>
<evidence type="ECO:0000256" key="4">
    <source>
        <dbReference type="ARBA" id="ARBA00022741"/>
    </source>
</evidence>
<dbReference type="FunFam" id="1.10.510.10:FF:001023">
    <property type="entry name" value="Os07g0541700 protein"/>
    <property type="match status" value="1"/>
</dbReference>
<dbReference type="InterPro" id="IPR020635">
    <property type="entry name" value="Tyr_kinase_cat_dom"/>
</dbReference>
<organism evidence="11 12">
    <name type="scientific">Actinidia rufa</name>
    <dbReference type="NCBI Taxonomy" id="165716"/>
    <lineage>
        <taxon>Eukaryota</taxon>
        <taxon>Viridiplantae</taxon>
        <taxon>Streptophyta</taxon>
        <taxon>Embryophyta</taxon>
        <taxon>Tracheophyta</taxon>
        <taxon>Spermatophyta</taxon>
        <taxon>Magnoliopsida</taxon>
        <taxon>eudicotyledons</taxon>
        <taxon>Gunneridae</taxon>
        <taxon>Pentapetalae</taxon>
        <taxon>asterids</taxon>
        <taxon>Ericales</taxon>
        <taxon>Actinidiaceae</taxon>
        <taxon>Actinidia</taxon>
    </lineage>
</organism>
<dbReference type="GO" id="GO:0005524">
    <property type="term" value="F:ATP binding"/>
    <property type="evidence" value="ECO:0007669"/>
    <property type="project" value="UniProtKB-KW"/>
</dbReference>
<proteinExistence type="predicted"/>
<comment type="catalytic activity">
    <reaction evidence="8">
        <text>L-seryl-[protein] + ATP = O-phospho-L-seryl-[protein] + ADP + H(+)</text>
        <dbReference type="Rhea" id="RHEA:17989"/>
        <dbReference type="Rhea" id="RHEA-COMP:9863"/>
        <dbReference type="Rhea" id="RHEA-COMP:11604"/>
        <dbReference type="ChEBI" id="CHEBI:15378"/>
        <dbReference type="ChEBI" id="CHEBI:29999"/>
        <dbReference type="ChEBI" id="CHEBI:30616"/>
        <dbReference type="ChEBI" id="CHEBI:83421"/>
        <dbReference type="ChEBI" id="CHEBI:456216"/>
        <dbReference type="EC" id="2.7.11.1"/>
    </reaction>
</comment>
<accession>A0A7J0G458</accession>
<dbReference type="InterPro" id="IPR011009">
    <property type="entry name" value="Kinase-like_dom_sf"/>
</dbReference>
<evidence type="ECO:0000313" key="11">
    <source>
        <dbReference type="EMBL" id="GFZ05573.1"/>
    </source>
</evidence>
<gene>
    <name evidence="11" type="ORF">Acr_17g0011450</name>
</gene>
<protein>
    <recommendedName>
        <fullName evidence="1">non-specific serine/threonine protein kinase</fullName>
        <ecNumber evidence="1">2.7.11.1</ecNumber>
    </recommendedName>
</protein>
<evidence type="ECO:0000256" key="6">
    <source>
        <dbReference type="ARBA" id="ARBA00022840"/>
    </source>
</evidence>
<reference evidence="11 12" key="1">
    <citation type="submission" date="2019-07" db="EMBL/GenBank/DDBJ databases">
        <title>De Novo Assembly of kiwifruit Actinidia rufa.</title>
        <authorList>
            <person name="Sugita-Konishi S."/>
            <person name="Sato K."/>
            <person name="Mori E."/>
            <person name="Abe Y."/>
            <person name="Kisaki G."/>
            <person name="Hamano K."/>
            <person name="Suezawa K."/>
            <person name="Otani M."/>
            <person name="Fukuda T."/>
            <person name="Manabe T."/>
            <person name="Gomi K."/>
            <person name="Tabuchi M."/>
            <person name="Akimitsu K."/>
            <person name="Kataoka I."/>
        </authorList>
    </citation>
    <scope>NUCLEOTIDE SEQUENCE [LARGE SCALE GENOMIC DNA]</scope>
    <source>
        <strain evidence="12">cv. Fuchu</strain>
    </source>
</reference>
<evidence type="ECO:0000313" key="12">
    <source>
        <dbReference type="Proteomes" id="UP000585474"/>
    </source>
</evidence>
<keyword evidence="9" id="KW-0472">Membrane</keyword>
<dbReference type="GO" id="GO:0004674">
    <property type="term" value="F:protein serine/threonine kinase activity"/>
    <property type="evidence" value="ECO:0007669"/>
    <property type="project" value="UniProtKB-KW"/>
</dbReference>
<dbReference type="EC" id="2.7.11.1" evidence="1"/>
<dbReference type="AlphaFoldDB" id="A0A7J0G458"/>
<keyword evidence="4" id="KW-0547">Nucleotide-binding</keyword>
<keyword evidence="12" id="KW-1185">Reference proteome</keyword>
<dbReference type="SMART" id="SM00219">
    <property type="entry name" value="TyrKc"/>
    <property type="match status" value="1"/>
</dbReference>
<evidence type="ECO:0000256" key="3">
    <source>
        <dbReference type="ARBA" id="ARBA00022679"/>
    </source>
</evidence>
<evidence type="ECO:0000256" key="8">
    <source>
        <dbReference type="ARBA" id="ARBA00048679"/>
    </source>
</evidence>
<dbReference type="PANTHER" id="PTHR27002">
    <property type="entry name" value="RECEPTOR-LIKE SERINE/THREONINE-PROTEIN KINASE SD1-8"/>
    <property type="match status" value="1"/>
</dbReference>
<dbReference type="Gene3D" id="1.10.510.10">
    <property type="entry name" value="Transferase(Phosphotransferase) domain 1"/>
    <property type="match status" value="1"/>
</dbReference>
<keyword evidence="9" id="KW-1133">Transmembrane helix</keyword>
<name>A0A7J0G458_9ERIC</name>
<dbReference type="SUPFAM" id="SSF56112">
    <property type="entry name" value="Protein kinase-like (PK-like)"/>
    <property type="match status" value="1"/>
</dbReference>
<keyword evidence="11" id="KW-0430">Lectin</keyword>
<keyword evidence="5 11" id="KW-0418">Kinase</keyword>
<dbReference type="EMBL" id="BJWL01000017">
    <property type="protein sequence ID" value="GFZ05573.1"/>
    <property type="molecule type" value="Genomic_DNA"/>
</dbReference>
<feature type="transmembrane region" description="Helical" evidence="9">
    <location>
        <begin position="225"/>
        <end position="247"/>
    </location>
</feature>
<comment type="caution">
    <text evidence="11">The sequence shown here is derived from an EMBL/GenBank/DDBJ whole genome shotgun (WGS) entry which is preliminary data.</text>
</comment>
<evidence type="ECO:0000256" key="1">
    <source>
        <dbReference type="ARBA" id="ARBA00012513"/>
    </source>
</evidence>
<sequence>MWSAPEDVCSVYNRCGNLGAVIVRLDRPVKCLPGYKPSSPDNSEDNSAGCTRKSDIMKNDMFLSLKMMTVGKSASPIGCATNETSNLEEYAVGGHDLCVRVAASDRGNGGVGLGSCKGVFTGSTSRCCKPCGAYLIPYPLSTGSNRGNPLYSSFNCSNFTGQVPQEVEITWYPPSEPLCTSSAECVNWPNSNCNATEYGKRRCLCNASYRWDLLNLNCTQVSAKAVMISMAVIIGVSLLCSISYFSYKKKKIGEQKMRNLVRLQGYCIKGDEKSLPYEYMRNKSLDAFIFGLLYLHQDSKLRIINRDLKTGNILLADEMNPKIPDFGLARIVGGKETEANTTRVIGTYGYMSPGYALEGLFSVKSDVEHGDWKEEKALDLMDLKLLESCNRGEVLKCIIVGIVCARRS</sequence>
<evidence type="ECO:0000256" key="7">
    <source>
        <dbReference type="ARBA" id="ARBA00047899"/>
    </source>
</evidence>
<evidence type="ECO:0000256" key="5">
    <source>
        <dbReference type="ARBA" id="ARBA00022777"/>
    </source>
</evidence>
<evidence type="ECO:0000256" key="9">
    <source>
        <dbReference type="SAM" id="Phobius"/>
    </source>
</evidence>
<feature type="domain" description="Protein kinase" evidence="10">
    <location>
        <begin position="136"/>
        <end position="408"/>
    </location>
</feature>
<keyword evidence="11" id="KW-0675">Receptor</keyword>
<dbReference type="OrthoDB" id="2015071at2759"/>
<dbReference type="GO" id="GO:0004713">
    <property type="term" value="F:protein tyrosine kinase activity"/>
    <property type="evidence" value="ECO:0007669"/>
    <property type="project" value="InterPro"/>
</dbReference>
<keyword evidence="3" id="KW-0808">Transferase</keyword>
<dbReference type="InterPro" id="IPR000719">
    <property type="entry name" value="Prot_kinase_dom"/>
</dbReference>
<keyword evidence="9" id="KW-0812">Transmembrane</keyword>
<evidence type="ECO:0000256" key="2">
    <source>
        <dbReference type="ARBA" id="ARBA00022527"/>
    </source>
</evidence>
<dbReference type="PANTHER" id="PTHR27002:SF1111">
    <property type="entry name" value="NON-SPECIFIC SERINE_THREONINE PROTEIN KINASE"/>
    <property type="match status" value="1"/>
</dbReference>
<keyword evidence="6" id="KW-0067">ATP-binding</keyword>
<dbReference type="PROSITE" id="PS50011">
    <property type="entry name" value="PROTEIN_KINASE_DOM"/>
    <property type="match status" value="1"/>
</dbReference>